<dbReference type="Proteomes" id="UP000315295">
    <property type="component" value="Unassembled WGS sequence"/>
</dbReference>
<dbReference type="AlphaFoldDB" id="A0A540LBP6"/>
<dbReference type="EMBL" id="VIEB01000660">
    <property type="protein sequence ID" value="TQD83904.1"/>
    <property type="molecule type" value="Genomic_DNA"/>
</dbReference>
<sequence>MDVVLVIENNIVVSVHVASIEEHLLLVVEEGVGVKVVGEVDDFVHQGAASVTIAGAALVRATATVSVAPRVPSVGNGGGRLVVINHMLSH</sequence>
<comment type="caution">
    <text evidence="1">The sequence shown here is derived from an EMBL/GenBank/DDBJ whole genome shotgun (WGS) entry which is preliminary data.</text>
</comment>
<proteinExistence type="predicted"/>
<organism evidence="1 2">
    <name type="scientific">Malus baccata</name>
    <name type="common">Siberian crab apple</name>
    <name type="synonym">Pyrus baccata</name>
    <dbReference type="NCBI Taxonomy" id="106549"/>
    <lineage>
        <taxon>Eukaryota</taxon>
        <taxon>Viridiplantae</taxon>
        <taxon>Streptophyta</taxon>
        <taxon>Embryophyta</taxon>
        <taxon>Tracheophyta</taxon>
        <taxon>Spermatophyta</taxon>
        <taxon>Magnoliopsida</taxon>
        <taxon>eudicotyledons</taxon>
        <taxon>Gunneridae</taxon>
        <taxon>Pentapetalae</taxon>
        <taxon>rosids</taxon>
        <taxon>fabids</taxon>
        <taxon>Rosales</taxon>
        <taxon>Rosaceae</taxon>
        <taxon>Amygdaloideae</taxon>
        <taxon>Maleae</taxon>
        <taxon>Malus</taxon>
    </lineage>
</organism>
<evidence type="ECO:0000313" key="2">
    <source>
        <dbReference type="Proteomes" id="UP000315295"/>
    </source>
</evidence>
<name>A0A540LBP6_MALBA</name>
<keyword evidence="2" id="KW-1185">Reference proteome</keyword>
<reference evidence="1 2" key="1">
    <citation type="journal article" date="2019" name="G3 (Bethesda)">
        <title>Sequencing of a Wild Apple (Malus baccata) Genome Unravels the Differences Between Cultivated and Wild Apple Species Regarding Disease Resistance and Cold Tolerance.</title>
        <authorList>
            <person name="Chen X."/>
        </authorList>
    </citation>
    <scope>NUCLEOTIDE SEQUENCE [LARGE SCALE GENOMIC DNA]</scope>
    <source>
        <strain evidence="2">cv. Shandingzi</strain>
        <tissue evidence="1">Leaves</tissue>
    </source>
</reference>
<evidence type="ECO:0000313" key="1">
    <source>
        <dbReference type="EMBL" id="TQD83904.1"/>
    </source>
</evidence>
<protein>
    <submittedName>
        <fullName evidence="1">Uncharacterized protein</fullName>
    </submittedName>
</protein>
<accession>A0A540LBP6</accession>
<gene>
    <name evidence="1" type="ORF">C1H46_030516</name>
</gene>